<feature type="binding site" evidence="8">
    <location>
        <position position="5"/>
    </location>
    <ligand>
        <name>Mg(2+)</name>
        <dbReference type="ChEBI" id="CHEBI:18420"/>
    </ligand>
</feature>
<dbReference type="PANTHER" id="PTHR33653">
    <property type="entry name" value="RIBONUCLEASE VAPC2"/>
    <property type="match status" value="1"/>
</dbReference>
<evidence type="ECO:0000256" key="3">
    <source>
        <dbReference type="ARBA" id="ARBA00022722"/>
    </source>
</evidence>
<gene>
    <name evidence="8" type="primary">vapC</name>
    <name evidence="10" type="ORF">K3U94_07090</name>
</gene>
<comment type="similarity">
    <text evidence="7 8">Belongs to the PINc/VapC protein family.</text>
</comment>
<dbReference type="InterPro" id="IPR029060">
    <property type="entry name" value="PIN-like_dom_sf"/>
</dbReference>
<evidence type="ECO:0000259" key="9">
    <source>
        <dbReference type="Pfam" id="PF01850"/>
    </source>
</evidence>
<dbReference type="EC" id="3.1.-.-" evidence="8"/>
<sequence length="140" mass="15408">MILLDTNVISALMQQRPDDAVVQWLDGLPAESIWTTSVTVFEVWTGLELLEPSRRRRRLELAFAQLLAEDLDGRVQTFDQPAALAAAGLAARGRREGHPVEVRDVQIAGIAVARKASLATRNVRHFQDLGAELINPWSGG</sequence>
<name>A0A9X7ZHG9_9MYCO</name>
<evidence type="ECO:0000256" key="2">
    <source>
        <dbReference type="ARBA" id="ARBA00022649"/>
    </source>
</evidence>
<keyword evidence="3 8" id="KW-0540">Nuclease</keyword>
<dbReference type="Gene3D" id="3.40.50.1010">
    <property type="entry name" value="5'-nuclease"/>
    <property type="match status" value="1"/>
</dbReference>
<dbReference type="Pfam" id="PF01850">
    <property type="entry name" value="PIN"/>
    <property type="match status" value="1"/>
</dbReference>
<dbReference type="PANTHER" id="PTHR33653:SF1">
    <property type="entry name" value="RIBONUCLEASE VAPC2"/>
    <property type="match status" value="1"/>
</dbReference>
<reference evidence="10" key="1">
    <citation type="submission" date="2021-08" db="EMBL/GenBank/DDBJ databases">
        <title>Whole genome sequencing of non-tuberculosis mycobacteria type-strains.</title>
        <authorList>
            <person name="Igarashi Y."/>
            <person name="Osugi A."/>
            <person name="Mitarai S."/>
        </authorList>
    </citation>
    <scope>NUCLEOTIDE SEQUENCE</scope>
    <source>
        <strain evidence="10">JCM 30995</strain>
    </source>
</reference>
<comment type="cofactor">
    <cofactor evidence="1 8">
        <name>Mg(2+)</name>
        <dbReference type="ChEBI" id="CHEBI:18420"/>
    </cofactor>
</comment>
<evidence type="ECO:0000256" key="8">
    <source>
        <dbReference type="HAMAP-Rule" id="MF_00265"/>
    </source>
</evidence>
<keyword evidence="8" id="KW-0800">Toxin</keyword>
<dbReference type="GO" id="GO:0004540">
    <property type="term" value="F:RNA nuclease activity"/>
    <property type="evidence" value="ECO:0007669"/>
    <property type="project" value="InterPro"/>
</dbReference>
<protein>
    <recommendedName>
        <fullName evidence="8">Ribonuclease VapC</fullName>
        <shortName evidence="8">RNase VapC</shortName>
        <ecNumber evidence="8">3.1.-.-</ecNumber>
    </recommendedName>
    <alternativeName>
        <fullName evidence="8">Toxin VapC</fullName>
    </alternativeName>
</protein>
<dbReference type="GO" id="GO:0090729">
    <property type="term" value="F:toxin activity"/>
    <property type="evidence" value="ECO:0007669"/>
    <property type="project" value="UniProtKB-KW"/>
</dbReference>
<dbReference type="KEGG" id="mher:K3U94_07090"/>
<keyword evidence="2 8" id="KW-1277">Toxin-antitoxin system</keyword>
<evidence type="ECO:0000313" key="11">
    <source>
        <dbReference type="Proteomes" id="UP000825008"/>
    </source>
</evidence>
<accession>A0A9X7ZHG9</accession>
<evidence type="ECO:0000256" key="1">
    <source>
        <dbReference type="ARBA" id="ARBA00001946"/>
    </source>
</evidence>
<dbReference type="EMBL" id="CP080997">
    <property type="protein sequence ID" value="QZA09020.1"/>
    <property type="molecule type" value="Genomic_DNA"/>
</dbReference>
<evidence type="ECO:0000256" key="6">
    <source>
        <dbReference type="ARBA" id="ARBA00022842"/>
    </source>
</evidence>
<organism evidence="10 11">
    <name type="scientific">Mycolicibacter heraklionensis</name>
    <dbReference type="NCBI Taxonomy" id="512402"/>
    <lineage>
        <taxon>Bacteria</taxon>
        <taxon>Bacillati</taxon>
        <taxon>Actinomycetota</taxon>
        <taxon>Actinomycetes</taxon>
        <taxon>Mycobacteriales</taxon>
        <taxon>Mycobacteriaceae</taxon>
        <taxon>Mycolicibacter</taxon>
    </lineage>
</organism>
<keyword evidence="6 8" id="KW-0460">Magnesium</keyword>
<evidence type="ECO:0000256" key="5">
    <source>
        <dbReference type="ARBA" id="ARBA00022801"/>
    </source>
</evidence>
<dbReference type="AlphaFoldDB" id="A0A9X7ZHG9"/>
<dbReference type="SUPFAM" id="SSF88723">
    <property type="entry name" value="PIN domain-like"/>
    <property type="match status" value="1"/>
</dbReference>
<dbReference type="GO" id="GO:0000287">
    <property type="term" value="F:magnesium ion binding"/>
    <property type="evidence" value="ECO:0007669"/>
    <property type="project" value="UniProtKB-UniRule"/>
</dbReference>
<dbReference type="Proteomes" id="UP000825008">
    <property type="component" value="Chromosome"/>
</dbReference>
<evidence type="ECO:0000313" key="10">
    <source>
        <dbReference type="EMBL" id="QZA09020.1"/>
    </source>
</evidence>
<feature type="domain" description="PIN" evidence="9">
    <location>
        <begin position="2"/>
        <end position="128"/>
    </location>
</feature>
<evidence type="ECO:0000256" key="7">
    <source>
        <dbReference type="ARBA" id="ARBA00038093"/>
    </source>
</evidence>
<dbReference type="GO" id="GO:0016787">
    <property type="term" value="F:hydrolase activity"/>
    <property type="evidence" value="ECO:0007669"/>
    <property type="project" value="UniProtKB-KW"/>
</dbReference>
<dbReference type="InterPro" id="IPR050556">
    <property type="entry name" value="Type_II_TA_system_RNase"/>
</dbReference>
<dbReference type="InterPro" id="IPR022907">
    <property type="entry name" value="VapC_family"/>
</dbReference>
<feature type="binding site" evidence="8">
    <location>
        <position position="104"/>
    </location>
    <ligand>
        <name>Mg(2+)</name>
        <dbReference type="ChEBI" id="CHEBI:18420"/>
    </ligand>
</feature>
<dbReference type="RefSeq" id="WP_220696044.1">
    <property type="nucleotide sequence ID" value="NZ_CP080997.1"/>
</dbReference>
<dbReference type="CDD" id="cd18731">
    <property type="entry name" value="PIN_NgFitB-like"/>
    <property type="match status" value="1"/>
</dbReference>
<dbReference type="InterPro" id="IPR002716">
    <property type="entry name" value="PIN_dom"/>
</dbReference>
<keyword evidence="4 8" id="KW-0479">Metal-binding</keyword>
<dbReference type="HAMAP" id="MF_00265">
    <property type="entry name" value="VapC_Nob1"/>
    <property type="match status" value="1"/>
</dbReference>
<keyword evidence="5 8" id="KW-0378">Hydrolase</keyword>
<evidence type="ECO:0000256" key="4">
    <source>
        <dbReference type="ARBA" id="ARBA00022723"/>
    </source>
</evidence>
<proteinExistence type="inferred from homology"/>
<comment type="function">
    <text evidence="8">Toxic component of a toxin-antitoxin (TA) system. An RNase.</text>
</comment>